<accession>A0A167DZW1</accession>
<dbReference type="PANTHER" id="PTHR33741:SF5">
    <property type="entry name" value="TRANSMEMBRANE PROTEIN DDB_G0269096-RELATED"/>
    <property type="match status" value="1"/>
</dbReference>
<evidence type="ECO:0000256" key="1">
    <source>
        <dbReference type="SAM" id="MobiDB-lite"/>
    </source>
</evidence>
<protein>
    <recommendedName>
        <fullName evidence="3">HPP transmembrane region domain-containing protein</fullName>
    </recommendedName>
</protein>
<dbReference type="KEGG" id="slb:AWJ20_1776"/>
<dbReference type="OrthoDB" id="2016548at2759"/>
<feature type="transmembrane region" description="Helical" evidence="2">
    <location>
        <begin position="85"/>
        <end position="104"/>
    </location>
</feature>
<keyword evidence="2" id="KW-0472">Membrane</keyword>
<dbReference type="AlphaFoldDB" id="A0A167DZW1"/>
<dbReference type="InterPro" id="IPR058581">
    <property type="entry name" value="TM_HPP"/>
</dbReference>
<feature type="transmembrane region" description="Helical" evidence="2">
    <location>
        <begin position="25"/>
        <end position="45"/>
    </location>
</feature>
<evidence type="ECO:0000313" key="5">
    <source>
        <dbReference type="Proteomes" id="UP000189580"/>
    </source>
</evidence>
<sequence length="213" mass="22962">MVSRFFGHRPPRSPEAAAPSAPHEILVHLSVLISTFTGLVVIMAVSKYGGAFVSHHVPEIVPSWGASAILCYNVMNAPLAQPKNVLLGTFISSLIGVCLMKLWMTNPNNEDTLWLAGALSTAVSSVVMTLTNTLHPPAGAAALLPSVDDSIRSLGWFYLPVQIVSAVLMLGVACLLNNIVLQYPVYWWTPHSRPLQPPKNDPEPTKVESSSMV</sequence>
<keyword evidence="2" id="KW-0812">Transmembrane</keyword>
<keyword evidence="5" id="KW-1185">Reference proteome</keyword>
<feature type="transmembrane region" description="Helical" evidence="2">
    <location>
        <begin position="155"/>
        <end position="176"/>
    </location>
</feature>
<feature type="transmembrane region" description="Helical" evidence="2">
    <location>
        <begin position="113"/>
        <end position="135"/>
    </location>
</feature>
<name>A0A167DZW1_9ASCO</name>
<dbReference type="RefSeq" id="XP_018735960.1">
    <property type="nucleotide sequence ID" value="XM_018878681.1"/>
</dbReference>
<dbReference type="Pfam" id="PF04982">
    <property type="entry name" value="TM_HPP"/>
    <property type="match status" value="1"/>
</dbReference>
<keyword evidence="2" id="KW-1133">Transmembrane helix</keyword>
<reference evidence="4 5" key="1">
    <citation type="submission" date="2016-02" db="EMBL/GenBank/DDBJ databases">
        <title>Complete genome sequence and transcriptome regulation of the pentose utilising yeast Sugiyamaella lignohabitans.</title>
        <authorList>
            <person name="Bellasio M."/>
            <person name="Peymann A."/>
            <person name="Valli M."/>
            <person name="Sipitzky M."/>
            <person name="Graf A."/>
            <person name="Sauer M."/>
            <person name="Marx H."/>
            <person name="Mattanovich D."/>
        </authorList>
    </citation>
    <scope>NUCLEOTIDE SEQUENCE [LARGE SCALE GENOMIC DNA]</scope>
    <source>
        <strain evidence="4 5">CBS 10342</strain>
    </source>
</reference>
<proteinExistence type="predicted"/>
<feature type="domain" description="HPP transmembrane region" evidence="3">
    <location>
        <begin position="26"/>
        <end position="183"/>
    </location>
</feature>
<feature type="region of interest" description="Disordered" evidence="1">
    <location>
        <begin position="194"/>
        <end position="213"/>
    </location>
</feature>
<evidence type="ECO:0000259" key="3">
    <source>
        <dbReference type="Pfam" id="PF04982"/>
    </source>
</evidence>
<dbReference type="GeneID" id="30033615"/>
<evidence type="ECO:0000313" key="4">
    <source>
        <dbReference type="EMBL" id="ANB13483.1"/>
    </source>
</evidence>
<dbReference type="Proteomes" id="UP000189580">
    <property type="component" value="Chromosome a"/>
</dbReference>
<gene>
    <name evidence="4" type="ORF">AWJ20_1776</name>
</gene>
<dbReference type="InterPro" id="IPR007065">
    <property type="entry name" value="HPP"/>
</dbReference>
<dbReference type="PANTHER" id="PTHR33741">
    <property type="entry name" value="TRANSMEMBRANE PROTEIN DDB_G0269096-RELATED"/>
    <property type="match status" value="1"/>
</dbReference>
<organism evidence="4 5">
    <name type="scientific">Sugiyamaella lignohabitans</name>
    <dbReference type="NCBI Taxonomy" id="796027"/>
    <lineage>
        <taxon>Eukaryota</taxon>
        <taxon>Fungi</taxon>
        <taxon>Dikarya</taxon>
        <taxon>Ascomycota</taxon>
        <taxon>Saccharomycotina</taxon>
        <taxon>Dipodascomycetes</taxon>
        <taxon>Dipodascales</taxon>
        <taxon>Trichomonascaceae</taxon>
        <taxon>Sugiyamaella</taxon>
    </lineage>
</organism>
<dbReference type="EMBL" id="CP014501">
    <property type="protein sequence ID" value="ANB13483.1"/>
    <property type="molecule type" value="Genomic_DNA"/>
</dbReference>
<evidence type="ECO:0000256" key="2">
    <source>
        <dbReference type="SAM" id="Phobius"/>
    </source>
</evidence>